<evidence type="ECO:0000256" key="3">
    <source>
        <dbReference type="ARBA" id="ARBA00022989"/>
    </source>
</evidence>
<proteinExistence type="predicted"/>
<dbReference type="Pfam" id="PF00001">
    <property type="entry name" value="7tm_1"/>
    <property type="match status" value="1"/>
</dbReference>
<feature type="transmembrane region" description="Helical" evidence="5">
    <location>
        <begin position="102"/>
        <end position="127"/>
    </location>
</feature>
<dbReference type="OrthoDB" id="10011262at2759"/>
<dbReference type="Proteomes" id="UP000663829">
    <property type="component" value="Unassembled WGS sequence"/>
</dbReference>
<protein>
    <recommendedName>
        <fullName evidence="6">G-protein coupled receptors family 1 profile domain-containing protein</fullName>
    </recommendedName>
</protein>
<dbReference type="EMBL" id="CAJNOQ010008338">
    <property type="protein sequence ID" value="CAF1194551.1"/>
    <property type="molecule type" value="Genomic_DNA"/>
</dbReference>
<dbReference type="CDD" id="cd14978">
    <property type="entry name" value="7tmA_FMRFamide_R-like"/>
    <property type="match status" value="1"/>
</dbReference>
<keyword evidence="4 5" id="KW-0472">Membrane</keyword>
<evidence type="ECO:0000259" key="6">
    <source>
        <dbReference type="PROSITE" id="PS50262"/>
    </source>
</evidence>
<feature type="transmembrane region" description="Helical" evidence="5">
    <location>
        <begin position="311"/>
        <end position="331"/>
    </location>
</feature>
<dbReference type="AlphaFoldDB" id="A0A814VYS5"/>
<dbReference type="EMBL" id="CAJOBC010008340">
    <property type="protein sequence ID" value="CAF3959004.1"/>
    <property type="molecule type" value="Genomic_DNA"/>
</dbReference>
<comment type="caution">
    <text evidence="7">The sequence shown here is derived from an EMBL/GenBank/DDBJ whole genome shotgun (WGS) entry which is preliminary data.</text>
</comment>
<dbReference type="PROSITE" id="PS50262">
    <property type="entry name" value="G_PROTEIN_RECEP_F1_2"/>
    <property type="match status" value="1"/>
</dbReference>
<dbReference type="Proteomes" id="UP000681722">
    <property type="component" value="Unassembled WGS sequence"/>
</dbReference>
<dbReference type="Gene3D" id="1.20.1070.10">
    <property type="entry name" value="Rhodopsin 7-helix transmembrane proteins"/>
    <property type="match status" value="1"/>
</dbReference>
<sequence>MSTKITTTVVTSVDPLFWAEILYDGGLEREPRAVFRWLTVAVCSIGVAGNILAICTLLRCHMRKLSTYAYLTALCISNTLASISIIVFELDVLFQPNHFVCILLSISKSMAVSMSALSTWITVAFMIDRYIMICKPFKGEKLCTRKHAYFVIGFCYAISLIYLIPQLLSHTCYNIPGLSYETMSNETDILHESLLPQFYISSLSTFGKNLATRLIITLFVNCIVLRLLPFIIVFKLNYHLIKTLSRSKRRHRQINPYEQKRNDVTFMIIIVISIYLICIFPSIPFSIMFSYDPDYFVRMSTKYRILQNFDEFSKFLMIFNSAIQCYLYIFFGKRFRRELCRLLCSSLLTTSPESSFENGEYELVLSGKFSFDNEQDYLSSIRFSFDHPRRWSRLTTSTISSDGTEIHISLMKQLKNGFQQLFSRLRSIYL</sequence>
<keyword evidence="9" id="KW-1185">Reference proteome</keyword>
<comment type="subcellular location">
    <subcellularLocation>
        <location evidence="1">Membrane</location>
    </subcellularLocation>
</comment>
<evidence type="ECO:0000313" key="8">
    <source>
        <dbReference type="EMBL" id="CAF3959004.1"/>
    </source>
</evidence>
<dbReference type="InterPro" id="IPR052954">
    <property type="entry name" value="GPCR-Ligand_Int"/>
</dbReference>
<keyword evidence="3 5" id="KW-1133">Transmembrane helix</keyword>
<feature type="transmembrane region" description="Helical" evidence="5">
    <location>
        <begin position="70"/>
        <end position="90"/>
    </location>
</feature>
<accession>A0A814VYS5</accession>
<feature type="transmembrane region" description="Helical" evidence="5">
    <location>
        <begin position="148"/>
        <end position="168"/>
    </location>
</feature>
<feature type="domain" description="G-protein coupled receptors family 1 profile" evidence="6">
    <location>
        <begin position="49"/>
        <end position="328"/>
    </location>
</feature>
<evidence type="ECO:0000256" key="4">
    <source>
        <dbReference type="ARBA" id="ARBA00023136"/>
    </source>
</evidence>
<dbReference type="PRINTS" id="PR00237">
    <property type="entry name" value="GPCRRHODOPSN"/>
</dbReference>
<keyword evidence="2 5" id="KW-0812">Transmembrane</keyword>
<evidence type="ECO:0000313" key="9">
    <source>
        <dbReference type="Proteomes" id="UP000663829"/>
    </source>
</evidence>
<dbReference type="GO" id="GO:0016020">
    <property type="term" value="C:membrane"/>
    <property type="evidence" value="ECO:0007669"/>
    <property type="project" value="UniProtKB-SubCell"/>
</dbReference>
<feature type="transmembrane region" description="Helical" evidence="5">
    <location>
        <begin position="262"/>
        <end position="291"/>
    </location>
</feature>
<dbReference type="InterPro" id="IPR000276">
    <property type="entry name" value="GPCR_Rhodpsn"/>
</dbReference>
<dbReference type="PANTHER" id="PTHR46641">
    <property type="entry name" value="FMRFAMIDE RECEPTOR-RELATED"/>
    <property type="match status" value="1"/>
</dbReference>
<reference evidence="7" key="1">
    <citation type="submission" date="2021-02" db="EMBL/GenBank/DDBJ databases">
        <authorList>
            <person name="Nowell W R."/>
        </authorList>
    </citation>
    <scope>NUCLEOTIDE SEQUENCE</scope>
</reference>
<evidence type="ECO:0000256" key="2">
    <source>
        <dbReference type="ARBA" id="ARBA00022692"/>
    </source>
</evidence>
<evidence type="ECO:0000313" key="7">
    <source>
        <dbReference type="EMBL" id="CAF1194551.1"/>
    </source>
</evidence>
<dbReference type="GO" id="GO:0004930">
    <property type="term" value="F:G protein-coupled receptor activity"/>
    <property type="evidence" value="ECO:0007669"/>
    <property type="project" value="InterPro"/>
</dbReference>
<gene>
    <name evidence="7" type="ORF">GPM918_LOCUS23387</name>
    <name evidence="8" type="ORF">SRO942_LOCUS23389</name>
</gene>
<feature type="transmembrane region" description="Helical" evidence="5">
    <location>
        <begin position="34"/>
        <end position="58"/>
    </location>
</feature>
<feature type="transmembrane region" description="Helical" evidence="5">
    <location>
        <begin position="214"/>
        <end position="241"/>
    </location>
</feature>
<evidence type="ECO:0000256" key="1">
    <source>
        <dbReference type="ARBA" id="ARBA00004370"/>
    </source>
</evidence>
<dbReference type="InterPro" id="IPR017452">
    <property type="entry name" value="GPCR_Rhodpsn_7TM"/>
</dbReference>
<dbReference type="SUPFAM" id="SSF81321">
    <property type="entry name" value="Family A G protein-coupled receptor-like"/>
    <property type="match status" value="1"/>
</dbReference>
<dbReference type="PANTHER" id="PTHR46641:SF2">
    <property type="entry name" value="FMRFAMIDE RECEPTOR"/>
    <property type="match status" value="1"/>
</dbReference>
<evidence type="ECO:0000256" key="5">
    <source>
        <dbReference type="SAM" id="Phobius"/>
    </source>
</evidence>
<organism evidence="7 9">
    <name type="scientific">Didymodactylos carnosus</name>
    <dbReference type="NCBI Taxonomy" id="1234261"/>
    <lineage>
        <taxon>Eukaryota</taxon>
        <taxon>Metazoa</taxon>
        <taxon>Spiralia</taxon>
        <taxon>Gnathifera</taxon>
        <taxon>Rotifera</taxon>
        <taxon>Eurotatoria</taxon>
        <taxon>Bdelloidea</taxon>
        <taxon>Philodinida</taxon>
        <taxon>Philodinidae</taxon>
        <taxon>Didymodactylos</taxon>
    </lineage>
</organism>
<name>A0A814VYS5_9BILA</name>